<evidence type="ECO:0000256" key="2">
    <source>
        <dbReference type="ARBA" id="ARBA00008537"/>
    </source>
</evidence>
<dbReference type="InterPro" id="IPR004638">
    <property type="entry name" value="EmrB-like"/>
</dbReference>
<keyword evidence="5 8" id="KW-0812">Transmembrane</keyword>
<evidence type="ECO:0000256" key="1">
    <source>
        <dbReference type="ARBA" id="ARBA00004651"/>
    </source>
</evidence>
<name>A0A229NUA8_9BACL</name>
<keyword evidence="11" id="KW-1185">Reference proteome</keyword>
<evidence type="ECO:0000256" key="5">
    <source>
        <dbReference type="ARBA" id="ARBA00022692"/>
    </source>
</evidence>
<comment type="similarity">
    <text evidence="2">Belongs to the major facilitator superfamily. EmrB family.</text>
</comment>
<feature type="transmembrane region" description="Helical" evidence="8">
    <location>
        <begin position="456"/>
        <end position="473"/>
    </location>
</feature>
<dbReference type="RefSeq" id="WP_089526100.1">
    <property type="nucleotide sequence ID" value="NZ_NMUQ01000003.1"/>
</dbReference>
<dbReference type="Gene3D" id="1.20.1250.20">
    <property type="entry name" value="MFS general substrate transporter like domains"/>
    <property type="match status" value="1"/>
</dbReference>
<dbReference type="PANTHER" id="PTHR42718">
    <property type="entry name" value="MAJOR FACILITATOR SUPERFAMILY MULTIDRUG TRANSPORTER MFSC"/>
    <property type="match status" value="1"/>
</dbReference>
<reference evidence="10 11" key="1">
    <citation type="submission" date="2017-07" db="EMBL/GenBank/DDBJ databases">
        <title>Paenibacillus herberti R33 genome sequencing and assembly.</title>
        <authorList>
            <person name="Su W."/>
        </authorList>
    </citation>
    <scope>NUCLEOTIDE SEQUENCE [LARGE SCALE GENOMIC DNA]</scope>
    <source>
        <strain evidence="10 11">R33</strain>
    </source>
</reference>
<dbReference type="InterPro" id="IPR036259">
    <property type="entry name" value="MFS_trans_sf"/>
</dbReference>
<feature type="transmembrane region" description="Helical" evidence="8">
    <location>
        <begin position="116"/>
        <end position="138"/>
    </location>
</feature>
<evidence type="ECO:0000256" key="8">
    <source>
        <dbReference type="SAM" id="Phobius"/>
    </source>
</evidence>
<evidence type="ECO:0000313" key="10">
    <source>
        <dbReference type="EMBL" id="OXM13394.1"/>
    </source>
</evidence>
<feature type="transmembrane region" description="Helical" evidence="8">
    <location>
        <begin position="21"/>
        <end position="40"/>
    </location>
</feature>
<dbReference type="Gene3D" id="1.20.1720.10">
    <property type="entry name" value="Multidrug resistance protein D"/>
    <property type="match status" value="1"/>
</dbReference>
<dbReference type="OrthoDB" id="9816041at2"/>
<evidence type="ECO:0000259" key="9">
    <source>
        <dbReference type="PROSITE" id="PS50850"/>
    </source>
</evidence>
<proteinExistence type="inferred from homology"/>
<dbReference type="SUPFAM" id="SSF103473">
    <property type="entry name" value="MFS general substrate transporter"/>
    <property type="match status" value="1"/>
</dbReference>
<feature type="transmembrane region" description="Helical" evidence="8">
    <location>
        <begin position="313"/>
        <end position="331"/>
    </location>
</feature>
<dbReference type="GO" id="GO:0022857">
    <property type="term" value="F:transmembrane transporter activity"/>
    <property type="evidence" value="ECO:0007669"/>
    <property type="project" value="InterPro"/>
</dbReference>
<feature type="domain" description="Major facilitator superfamily (MFS) profile" evidence="9">
    <location>
        <begin position="25"/>
        <end position="478"/>
    </location>
</feature>
<feature type="transmembrane region" description="Helical" evidence="8">
    <location>
        <begin position="177"/>
        <end position="198"/>
    </location>
</feature>
<evidence type="ECO:0000256" key="6">
    <source>
        <dbReference type="ARBA" id="ARBA00022989"/>
    </source>
</evidence>
<feature type="transmembrane region" description="Helical" evidence="8">
    <location>
        <begin position="60"/>
        <end position="79"/>
    </location>
</feature>
<dbReference type="InterPro" id="IPR011701">
    <property type="entry name" value="MFS"/>
</dbReference>
<comment type="subcellular location">
    <subcellularLocation>
        <location evidence="1">Cell membrane</location>
        <topology evidence="1">Multi-pass membrane protein</topology>
    </subcellularLocation>
</comment>
<evidence type="ECO:0000313" key="11">
    <source>
        <dbReference type="Proteomes" id="UP000215145"/>
    </source>
</evidence>
<comment type="caution">
    <text evidence="10">The sequence shown here is derived from an EMBL/GenBank/DDBJ whole genome shotgun (WGS) entry which is preliminary data.</text>
</comment>
<organism evidence="10 11">
    <name type="scientific">Paenibacillus herberti</name>
    <dbReference type="NCBI Taxonomy" id="1619309"/>
    <lineage>
        <taxon>Bacteria</taxon>
        <taxon>Bacillati</taxon>
        <taxon>Bacillota</taxon>
        <taxon>Bacilli</taxon>
        <taxon>Bacillales</taxon>
        <taxon>Paenibacillaceae</taxon>
        <taxon>Paenibacillus</taxon>
    </lineage>
</organism>
<feature type="transmembrane region" description="Helical" evidence="8">
    <location>
        <begin position="91"/>
        <end position="110"/>
    </location>
</feature>
<sequence length="499" mass="52754">MSAPTGTKSMAVGGDNFSLKAILPPLLAIIAGMIMVILDSTVVNNAIPNLVDYFETDLKTIQWTVTGYTLALSAVIPLAGWMTDRFGSKQVFMITIALFTIGSVLCGIAQTPEQLIIYRIIQGLGGGMVAPIGMAMVFKLAPPERRGSIMGLLGIPMLMAPAFGPVLSGWLVESVSWHWIFIINLPIGIIAFILAYKYLPKSDRHAAPHLDIIGMCLAPIAFSMLAYGVSEGGTSWSSTSTITGLTVGGIALILFIIVELRQKHPLLELKVFKSSDFTRSIILTWIVQLALFGAMLIVPLYLQGVMKYTALEAGWILMPQALCAGLAMPISGRLFDKIGARPLAFAGLTVISASLFTLSRISVDTSLWVIILCMCVIGLGMGFTMMPLNTHVLNSAPRHLVGRVTPLTTAAQQVVVSFAVAGLTGYLTTQIAAHVASGGANANPLTAAVAGYGDTFFLSACIVSAGAAFTLILRKPRQQAEAGTAAGGDNPDPAMMAGH</sequence>
<keyword evidence="3" id="KW-0813">Transport</keyword>
<keyword evidence="7 8" id="KW-0472">Membrane</keyword>
<dbReference type="PANTHER" id="PTHR42718:SF9">
    <property type="entry name" value="MAJOR FACILITATOR SUPERFAMILY MULTIDRUG TRANSPORTER MFSC"/>
    <property type="match status" value="1"/>
</dbReference>
<evidence type="ECO:0000256" key="4">
    <source>
        <dbReference type="ARBA" id="ARBA00022475"/>
    </source>
</evidence>
<evidence type="ECO:0000256" key="3">
    <source>
        <dbReference type="ARBA" id="ARBA00022448"/>
    </source>
</evidence>
<dbReference type="NCBIfam" id="TIGR00711">
    <property type="entry name" value="efflux_EmrB"/>
    <property type="match status" value="1"/>
</dbReference>
<protein>
    <submittedName>
        <fullName evidence="10">MFS transporter</fullName>
    </submittedName>
</protein>
<gene>
    <name evidence="10" type="ORF">CGZ75_20240</name>
</gene>
<dbReference type="Proteomes" id="UP000215145">
    <property type="component" value="Unassembled WGS sequence"/>
</dbReference>
<feature type="transmembrane region" description="Helical" evidence="8">
    <location>
        <begin position="281"/>
        <end position="301"/>
    </location>
</feature>
<dbReference type="CDD" id="cd17503">
    <property type="entry name" value="MFS_LmrB_MDR_like"/>
    <property type="match status" value="1"/>
</dbReference>
<dbReference type="GO" id="GO:0005886">
    <property type="term" value="C:plasma membrane"/>
    <property type="evidence" value="ECO:0007669"/>
    <property type="project" value="UniProtKB-SubCell"/>
</dbReference>
<feature type="transmembrane region" description="Helical" evidence="8">
    <location>
        <begin position="150"/>
        <end position="171"/>
    </location>
</feature>
<feature type="transmembrane region" description="Helical" evidence="8">
    <location>
        <begin position="367"/>
        <end position="393"/>
    </location>
</feature>
<accession>A0A229NUA8</accession>
<evidence type="ECO:0000256" key="7">
    <source>
        <dbReference type="ARBA" id="ARBA00023136"/>
    </source>
</evidence>
<dbReference type="EMBL" id="NMUQ01000003">
    <property type="protein sequence ID" value="OXM13394.1"/>
    <property type="molecule type" value="Genomic_DNA"/>
</dbReference>
<feature type="transmembrane region" description="Helical" evidence="8">
    <location>
        <begin position="414"/>
        <end position="436"/>
    </location>
</feature>
<feature type="transmembrane region" description="Helical" evidence="8">
    <location>
        <begin position="210"/>
        <end position="229"/>
    </location>
</feature>
<dbReference type="InterPro" id="IPR020846">
    <property type="entry name" value="MFS_dom"/>
</dbReference>
<feature type="transmembrane region" description="Helical" evidence="8">
    <location>
        <begin position="343"/>
        <end position="361"/>
    </location>
</feature>
<feature type="transmembrane region" description="Helical" evidence="8">
    <location>
        <begin position="241"/>
        <end position="260"/>
    </location>
</feature>
<dbReference type="Pfam" id="PF07690">
    <property type="entry name" value="MFS_1"/>
    <property type="match status" value="1"/>
</dbReference>
<dbReference type="PROSITE" id="PS50850">
    <property type="entry name" value="MFS"/>
    <property type="match status" value="1"/>
</dbReference>
<keyword evidence="6 8" id="KW-1133">Transmembrane helix</keyword>
<keyword evidence="4" id="KW-1003">Cell membrane</keyword>
<dbReference type="AlphaFoldDB" id="A0A229NUA8"/>